<dbReference type="GeneID" id="20210827"/>
<dbReference type="AlphaFoldDB" id="T1FPT0"/>
<dbReference type="EMBL" id="KB096324">
    <property type="protein sequence ID" value="ESO05962.1"/>
    <property type="molecule type" value="Genomic_DNA"/>
</dbReference>
<evidence type="ECO:0000256" key="12">
    <source>
        <dbReference type="ARBA" id="ARBA00023136"/>
    </source>
</evidence>
<dbReference type="InParanoid" id="T1FPT0"/>
<feature type="transmembrane region" description="Helical" evidence="15">
    <location>
        <begin position="253"/>
        <end position="271"/>
    </location>
</feature>
<keyword evidence="3 15" id="KW-0813">Transport</keyword>
<dbReference type="OMA" id="DDIYVEY"/>
<feature type="domain" description="Calcium uniporter protein C-terminal" evidence="16">
    <location>
        <begin position="105"/>
        <end position="307"/>
    </location>
</feature>
<dbReference type="HOGENOM" id="CLU_056554_0_0_1"/>
<keyword evidence="9 15" id="KW-1133">Transmembrane helix</keyword>
<reference evidence="17 19" key="2">
    <citation type="journal article" date="2013" name="Nature">
        <title>Insights into bilaterian evolution from three spiralian genomes.</title>
        <authorList>
            <person name="Simakov O."/>
            <person name="Marletaz F."/>
            <person name="Cho S.J."/>
            <person name="Edsinger-Gonzales E."/>
            <person name="Havlak P."/>
            <person name="Hellsten U."/>
            <person name="Kuo D.H."/>
            <person name="Larsson T."/>
            <person name="Lv J."/>
            <person name="Arendt D."/>
            <person name="Savage R."/>
            <person name="Osoegawa K."/>
            <person name="de Jong P."/>
            <person name="Grimwood J."/>
            <person name="Chapman J.A."/>
            <person name="Shapiro H."/>
            <person name="Aerts A."/>
            <person name="Otillar R.P."/>
            <person name="Terry A.Y."/>
            <person name="Boore J.L."/>
            <person name="Grigoriev I.V."/>
            <person name="Lindberg D.R."/>
            <person name="Seaver E.C."/>
            <person name="Weisblat D.A."/>
            <person name="Putnam N.H."/>
            <person name="Rokhsar D.S."/>
        </authorList>
    </citation>
    <scope>NUCLEOTIDE SEQUENCE</scope>
</reference>
<dbReference type="Proteomes" id="UP000015101">
    <property type="component" value="Unassembled WGS sequence"/>
</dbReference>
<feature type="transmembrane region" description="Helical" evidence="15">
    <location>
        <begin position="221"/>
        <end position="241"/>
    </location>
</feature>
<comment type="similarity">
    <text evidence="2 15">Belongs to the MCU (TC 1.A.77) family.</text>
</comment>
<dbReference type="eggNOG" id="KOG2966">
    <property type="taxonomic scope" value="Eukaryota"/>
</dbReference>
<evidence type="ECO:0000256" key="1">
    <source>
        <dbReference type="ARBA" id="ARBA00004448"/>
    </source>
</evidence>
<evidence type="ECO:0000256" key="3">
    <source>
        <dbReference type="ARBA" id="ARBA00022448"/>
    </source>
</evidence>
<name>T1FPT0_HELRO</name>
<dbReference type="EMBL" id="AMQM01000491">
    <property type="status" value="NOT_ANNOTATED_CDS"/>
    <property type="molecule type" value="Genomic_DNA"/>
</dbReference>
<keyword evidence="8 15" id="KW-0106">Calcium</keyword>
<dbReference type="GO" id="GO:0005262">
    <property type="term" value="F:calcium channel activity"/>
    <property type="evidence" value="ECO:0000318"/>
    <property type="project" value="GO_Central"/>
</dbReference>
<evidence type="ECO:0000259" key="16">
    <source>
        <dbReference type="Pfam" id="PF04678"/>
    </source>
</evidence>
<evidence type="ECO:0000256" key="6">
    <source>
        <dbReference type="ARBA" id="ARBA00022692"/>
    </source>
</evidence>
<evidence type="ECO:0000256" key="14">
    <source>
        <dbReference type="ARBA" id="ARBA00036634"/>
    </source>
</evidence>
<comment type="function">
    <text evidence="15">Mitochondrial inner membrane calcium uniporter that mediates calcium uptake into mitochondria. Mitochondrial calcium homeostasis plays key roles in cellular physiology and regulates cell bioenergetics, cytoplasmic calcium signals and activation of cell death pathways.</text>
</comment>
<evidence type="ECO:0000256" key="7">
    <source>
        <dbReference type="ARBA" id="ARBA00022792"/>
    </source>
</evidence>
<keyword evidence="12 15" id="KW-0472">Membrane</keyword>
<dbReference type="RefSeq" id="XP_009015330.1">
    <property type="nucleotide sequence ID" value="XM_009017082.1"/>
</dbReference>
<evidence type="ECO:0000256" key="11">
    <source>
        <dbReference type="ARBA" id="ARBA00023128"/>
    </source>
</evidence>
<keyword evidence="10 15" id="KW-0406">Ion transport</keyword>
<evidence type="ECO:0000313" key="19">
    <source>
        <dbReference type="Proteomes" id="UP000015101"/>
    </source>
</evidence>
<keyword evidence="11 15" id="KW-0496">Mitochondrion</keyword>
<dbReference type="Pfam" id="PF04678">
    <property type="entry name" value="MCU"/>
    <property type="match status" value="1"/>
</dbReference>
<keyword evidence="6 15" id="KW-0812">Transmembrane</keyword>
<reference evidence="18" key="3">
    <citation type="submission" date="2015-06" db="UniProtKB">
        <authorList>
            <consortium name="EnsemblMetazoa"/>
        </authorList>
    </citation>
    <scope>IDENTIFICATION</scope>
</reference>
<protein>
    <recommendedName>
        <fullName evidence="15">Calcium uniporter protein</fullName>
    </recommendedName>
</protein>
<evidence type="ECO:0000256" key="5">
    <source>
        <dbReference type="ARBA" id="ARBA00022673"/>
    </source>
</evidence>
<keyword evidence="13 15" id="KW-0407">Ion channel</keyword>
<comment type="subcellular location">
    <subcellularLocation>
        <location evidence="1 15">Mitochondrion inner membrane</location>
        <topology evidence="1 15">Multi-pass membrane protein</topology>
    </subcellularLocation>
</comment>
<organism evidence="18 19">
    <name type="scientific">Helobdella robusta</name>
    <name type="common">Californian leech</name>
    <dbReference type="NCBI Taxonomy" id="6412"/>
    <lineage>
        <taxon>Eukaryota</taxon>
        <taxon>Metazoa</taxon>
        <taxon>Spiralia</taxon>
        <taxon>Lophotrochozoa</taxon>
        <taxon>Annelida</taxon>
        <taxon>Clitellata</taxon>
        <taxon>Hirudinea</taxon>
        <taxon>Rhynchobdellida</taxon>
        <taxon>Glossiphoniidae</taxon>
        <taxon>Helobdella</taxon>
    </lineage>
</organism>
<evidence type="ECO:0000256" key="9">
    <source>
        <dbReference type="ARBA" id="ARBA00022989"/>
    </source>
</evidence>
<dbReference type="OrthoDB" id="278338at2759"/>
<dbReference type="GO" id="GO:0015292">
    <property type="term" value="F:uniporter activity"/>
    <property type="evidence" value="ECO:0000318"/>
    <property type="project" value="GO_Central"/>
</dbReference>
<dbReference type="GO" id="GO:1990246">
    <property type="term" value="C:uniplex complex"/>
    <property type="evidence" value="ECO:0000318"/>
    <property type="project" value="GO_Central"/>
</dbReference>
<evidence type="ECO:0000256" key="8">
    <source>
        <dbReference type="ARBA" id="ARBA00022837"/>
    </source>
</evidence>
<sequence>MATASLKCLKTLLNSCKCGDLRFQKYLLLKGSNLKCFGRYGFDVHKRSVQFLASNIGQDGNIDIKYEQGLVKFSVYLPSRRERCQFTLKATTNTLYNLIHDMKLEDKGIDRVVAYNLENERLARSTPLYLILQNDFYIYINDVKFHCKAPAIDALIKQHMSDVSNVKNAICHLYNALNVEQHQLAQEKSLQNKLEELHKEIYPMERMKTEIDMSANRRTRVLTWVGLGLMGIQFGFLARLTWFEYSWDIMEPVTYFVGYGTAIACYAYYLLTSQEYILPQVRDREFLFSVHRGAKARHLDLKKYNQLKEEIAQVDYDLRRLRDPLQLHLPLQYQKPLAV</sequence>
<evidence type="ECO:0000256" key="10">
    <source>
        <dbReference type="ARBA" id="ARBA00023065"/>
    </source>
</evidence>
<keyword evidence="19" id="KW-1185">Reference proteome</keyword>
<dbReference type="InterPro" id="IPR039055">
    <property type="entry name" value="MCU_fam"/>
</dbReference>
<comment type="domain">
    <text evidence="15">The selectivity filter, in which calcium ions are arranged in single file, is composed of two acidic rings separated by one helical turn along the central axis of the channel pore.</text>
</comment>
<evidence type="ECO:0000256" key="15">
    <source>
        <dbReference type="RuleBase" id="RU367035"/>
    </source>
</evidence>
<evidence type="ECO:0000256" key="2">
    <source>
        <dbReference type="ARBA" id="ARBA00005653"/>
    </source>
</evidence>
<evidence type="ECO:0000313" key="18">
    <source>
        <dbReference type="EnsemblMetazoa" id="HelroP188241"/>
    </source>
</evidence>
<evidence type="ECO:0000256" key="13">
    <source>
        <dbReference type="ARBA" id="ARBA00023303"/>
    </source>
</evidence>
<dbReference type="InterPro" id="IPR006769">
    <property type="entry name" value="MCU_C"/>
</dbReference>
<dbReference type="PANTHER" id="PTHR13462">
    <property type="entry name" value="CALCIUM UNIPORTER PROTEIN, MITOCHONDRIAL"/>
    <property type="match status" value="1"/>
</dbReference>
<accession>T1FPT0</accession>
<proteinExistence type="inferred from homology"/>
<comment type="catalytic activity">
    <reaction evidence="14">
        <text>Ca(2+)(in) = Ca(2+)(out)</text>
        <dbReference type="Rhea" id="RHEA:29671"/>
        <dbReference type="ChEBI" id="CHEBI:29108"/>
    </reaction>
</comment>
<dbReference type="STRING" id="6412.T1FPT0"/>
<dbReference type="GO" id="GO:0036444">
    <property type="term" value="P:calcium import into the mitochondrion"/>
    <property type="evidence" value="ECO:0000318"/>
    <property type="project" value="GO_Central"/>
</dbReference>
<dbReference type="PANTHER" id="PTHR13462:SF10">
    <property type="entry name" value="CALCIUM UNIPORTER PROTEIN, MITOCHONDRIAL"/>
    <property type="match status" value="1"/>
</dbReference>
<dbReference type="EnsemblMetazoa" id="HelroT188241">
    <property type="protein sequence ID" value="HelroP188241"/>
    <property type="gene ID" value="HelroG188241"/>
</dbReference>
<dbReference type="CTD" id="20210827"/>
<dbReference type="KEGG" id="hro:HELRODRAFT_188241"/>
<keyword evidence="7 15" id="KW-0999">Mitochondrion inner membrane</keyword>
<evidence type="ECO:0000313" key="17">
    <source>
        <dbReference type="EMBL" id="ESO05962.1"/>
    </source>
</evidence>
<evidence type="ECO:0000256" key="4">
    <source>
        <dbReference type="ARBA" id="ARBA00022568"/>
    </source>
</evidence>
<gene>
    <name evidence="18" type="primary">20210827</name>
    <name evidence="17" type="ORF">HELRODRAFT_188241</name>
</gene>
<keyword evidence="5 15" id="KW-0107">Calcium channel</keyword>
<dbReference type="FunCoup" id="T1FPT0">
    <property type="interactions" value="913"/>
</dbReference>
<keyword evidence="4 15" id="KW-0109">Calcium transport</keyword>
<dbReference type="GO" id="GO:0051560">
    <property type="term" value="P:mitochondrial calcium ion homeostasis"/>
    <property type="evidence" value="ECO:0000318"/>
    <property type="project" value="GO_Central"/>
</dbReference>
<reference evidence="19" key="1">
    <citation type="submission" date="2012-12" db="EMBL/GenBank/DDBJ databases">
        <authorList>
            <person name="Hellsten U."/>
            <person name="Grimwood J."/>
            <person name="Chapman J.A."/>
            <person name="Shapiro H."/>
            <person name="Aerts A."/>
            <person name="Otillar R.P."/>
            <person name="Terry A.Y."/>
            <person name="Boore J.L."/>
            <person name="Simakov O."/>
            <person name="Marletaz F."/>
            <person name="Cho S.-J."/>
            <person name="Edsinger-Gonzales E."/>
            <person name="Havlak P."/>
            <person name="Kuo D.-H."/>
            <person name="Larsson T."/>
            <person name="Lv J."/>
            <person name="Arendt D."/>
            <person name="Savage R."/>
            <person name="Osoegawa K."/>
            <person name="de Jong P."/>
            <person name="Lindberg D.R."/>
            <person name="Seaver E.C."/>
            <person name="Weisblat D.A."/>
            <person name="Putnam N.H."/>
            <person name="Grigoriev I.V."/>
            <person name="Rokhsar D.S."/>
        </authorList>
    </citation>
    <scope>NUCLEOTIDE SEQUENCE</scope>
</reference>